<accession>A0A8X6WXF3</accession>
<evidence type="ECO:0000313" key="1">
    <source>
        <dbReference type="EMBL" id="GFY43134.1"/>
    </source>
</evidence>
<proteinExistence type="predicted"/>
<dbReference type="AlphaFoldDB" id="A0A8X6WXF3"/>
<dbReference type="EMBL" id="BMAV01003493">
    <property type="protein sequence ID" value="GFY43134.1"/>
    <property type="molecule type" value="Genomic_DNA"/>
</dbReference>
<reference evidence="1" key="1">
    <citation type="submission" date="2020-08" db="EMBL/GenBank/DDBJ databases">
        <title>Multicomponent nature underlies the extraordinary mechanical properties of spider dragline silk.</title>
        <authorList>
            <person name="Kono N."/>
            <person name="Nakamura H."/>
            <person name="Mori M."/>
            <person name="Yoshida Y."/>
            <person name="Ohtoshi R."/>
            <person name="Malay A.D."/>
            <person name="Moran D.A.P."/>
            <person name="Tomita M."/>
            <person name="Numata K."/>
            <person name="Arakawa K."/>
        </authorList>
    </citation>
    <scope>NUCLEOTIDE SEQUENCE</scope>
</reference>
<organism evidence="1 2">
    <name type="scientific">Trichonephila inaurata madagascariensis</name>
    <dbReference type="NCBI Taxonomy" id="2747483"/>
    <lineage>
        <taxon>Eukaryota</taxon>
        <taxon>Metazoa</taxon>
        <taxon>Ecdysozoa</taxon>
        <taxon>Arthropoda</taxon>
        <taxon>Chelicerata</taxon>
        <taxon>Arachnida</taxon>
        <taxon>Araneae</taxon>
        <taxon>Araneomorphae</taxon>
        <taxon>Entelegynae</taxon>
        <taxon>Araneoidea</taxon>
        <taxon>Nephilidae</taxon>
        <taxon>Trichonephila</taxon>
        <taxon>Trichonephila inaurata</taxon>
    </lineage>
</organism>
<gene>
    <name evidence="1" type="ORF">TNIN_127181</name>
</gene>
<keyword evidence="2" id="KW-1185">Reference proteome</keyword>
<dbReference type="Proteomes" id="UP000886998">
    <property type="component" value="Unassembled WGS sequence"/>
</dbReference>
<evidence type="ECO:0000313" key="2">
    <source>
        <dbReference type="Proteomes" id="UP000886998"/>
    </source>
</evidence>
<protein>
    <submittedName>
        <fullName evidence="1">Uncharacterized protein</fullName>
    </submittedName>
</protein>
<name>A0A8X6WXF3_9ARAC</name>
<comment type="caution">
    <text evidence="1">The sequence shown here is derived from an EMBL/GenBank/DDBJ whole genome shotgun (WGS) entry which is preliminary data.</text>
</comment>
<sequence>MWAAASGGQFQKPLVEMWLSRHEHRVEPMSLFIVVMLNKPDLEESSRSSQQIPKSLEPLPTAMIYAFLFDKNQRIVAFCFMEMDLDKFHLDNLIIFCCGKKKAAMKLS</sequence>